<evidence type="ECO:0008006" key="3">
    <source>
        <dbReference type="Google" id="ProtNLM"/>
    </source>
</evidence>
<evidence type="ECO:0000313" key="1">
    <source>
        <dbReference type="EMBL" id="KZT00936.1"/>
    </source>
</evidence>
<accession>A0A165BFC6</accession>
<keyword evidence="2" id="KW-1185">Reference proteome</keyword>
<gene>
    <name evidence="1" type="ORF">LAESUDRAFT_664964</name>
</gene>
<organism evidence="1 2">
    <name type="scientific">Laetiporus sulphureus 93-53</name>
    <dbReference type="NCBI Taxonomy" id="1314785"/>
    <lineage>
        <taxon>Eukaryota</taxon>
        <taxon>Fungi</taxon>
        <taxon>Dikarya</taxon>
        <taxon>Basidiomycota</taxon>
        <taxon>Agaricomycotina</taxon>
        <taxon>Agaricomycetes</taxon>
        <taxon>Polyporales</taxon>
        <taxon>Laetiporus</taxon>
    </lineage>
</organism>
<dbReference type="GeneID" id="63822191"/>
<dbReference type="Proteomes" id="UP000076871">
    <property type="component" value="Unassembled WGS sequence"/>
</dbReference>
<dbReference type="EMBL" id="KV427673">
    <property type="protein sequence ID" value="KZT00936.1"/>
    <property type="molecule type" value="Genomic_DNA"/>
</dbReference>
<dbReference type="InParanoid" id="A0A165BFC6"/>
<name>A0A165BFC6_9APHY</name>
<dbReference type="RefSeq" id="XP_040758676.1">
    <property type="nucleotide sequence ID" value="XM_040905161.1"/>
</dbReference>
<dbReference type="AlphaFoldDB" id="A0A165BFC6"/>
<evidence type="ECO:0000313" key="2">
    <source>
        <dbReference type="Proteomes" id="UP000076871"/>
    </source>
</evidence>
<protein>
    <recommendedName>
        <fullName evidence="3">SHSP domain-containing protein</fullName>
    </recommendedName>
</protein>
<reference evidence="1 2" key="1">
    <citation type="journal article" date="2016" name="Mol. Biol. Evol.">
        <title>Comparative Genomics of Early-Diverging Mushroom-Forming Fungi Provides Insights into the Origins of Lignocellulose Decay Capabilities.</title>
        <authorList>
            <person name="Nagy L.G."/>
            <person name="Riley R."/>
            <person name="Tritt A."/>
            <person name="Adam C."/>
            <person name="Daum C."/>
            <person name="Floudas D."/>
            <person name="Sun H."/>
            <person name="Yadav J.S."/>
            <person name="Pangilinan J."/>
            <person name="Larsson K.H."/>
            <person name="Matsuura K."/>
            <person name="Barry K."/>
            <person name="Labutti K."/>
            <person name="Kuo R."/>
            <person name="Ohm R.A."/>
            <person name="Bhattacharya S.S."/>
            <person name="Shirouzu T."/>
            <person name="Yoshinaga Y."/>
            <person name="Martin F.M."/>
            <person name="Grigoriev I.V."/>
            <person name="Hibbett D.S."/>
        </authorList>
    </citation>
    <scope>NUCLEOTIDE SEQUENCE [LARGE SCALE GENOMIC DNA]</scope>
    <source>
        <strain evidence="1 2">93-53</strain>
    </source>
</reference>
<dbReference type="OrthoDB" id="3253535at2759"/>
<dbReference type="STRING" id="1314785.A0A165BFC6"/>
<sequence>MTFTATPFEYVFSAPLWEGLSAEMITAYAKRGDRLAVTVDAWHQEKDSHCEWEISFSPHDVDLTTTRVRLEAGGMLNITIRRNEEYSAEADPPVIRC</sequence>
<proteinExistence type="predicted"/>